<protein>
    <recommendedName>
        <fullName evidence="1">Reverse transcriptase domain-containing protein</fullName>
    </recommendedName>
</protein>
<organism evidence="2 3">
    <name type="scientific">Leptosia nina</name>
    <dbReference type="NCBI Taxonomy" id="320188"/>
    <lineage>
        <taxon>Eukaryota</taxon>
        <taxon>Metazoa</taxon>
        <taxon>Ecdysozoa</taxon>
        <taxon>Arthropoda</taxon>
        <taxon>Hexapoda</taxon>
        <taxon>Insecta</taxon>
        <taxon>Pterygota</taxon>
        <taxon>Neoptera</taxon>
        <taxon>Endopterygota</taxon>
        <taxon>Lepidoptera</taxon>
        <taxon>Glossata</taxon>
        <taxon>Ditrysia</taxon>
        <taxon>Papilionoidea</taxon>
        <taxon>Pieridae</taxon>
        <taxon>Pierinae</taxon>
        <taxon>Leptosia</taxon>
    </lineage>
</organism>
<dbReference type="InterPro" id="IPR043502">
    <property type="entry name" value="DNA/RNA_pol_sf"/>
</dbReference>
<dbReference type="GO" id="GO:0071897">
    <property type="term" value="P:DNA biosynthetic process"/>
    <property type="evidence" value="ECO:0007669"/>
    <property type="project" value="UniProtKB-ARBA"/>
</dbReference>
<gene>
    <name evidence="2" type="ORF">LNINA_LOCUS6377</name>
</gene>
<sequence>MWEGIYRVIKRTEIRREDTPLIKEGKVLGMRESAELLTRTFYPDDDEDKDQEVHKEIRTKALRVNEGPSEGFLEPPFTEQELNRVLNSFNPKKAPGRDGLSFDICREAIMVDPTLFLALINKCLSIGHFPTIWKEATVVILRKPGRTDYTIPKAYRPIGLLPVMGKIAEKLLVARASWHIVPHLSARQYGFMPQRGTEDALYDLLSNIKDPIAEKKIAVLVSLDIEGAFDSAWWPAIKCRLAEAGCPTNLRRVFDSYLKRQESETKIRGTVRRKESVQKVACKDL</sequence>
<dbReference type="CDD" id="cd01650">
    <property type="entry name" value="RT_nLTR_like"/>
    <property type="match status" value="1"/>
</dbReference>
<evidence type="ECO:0000313" key="3">
    <source>
        <dbReference type="Proteomes" id="UP001497472"/>
    </source>
</evidence>
<evidence type="ECO:0000313" key="2">
    <source>
        <dbReference type="EMBL" id="CAK1546866.1"/>
    </source>
</evidence>
<comment type="caution">
    <text evidence="2">The sequence shown here is derived from an EMBL/GenBank/DDBJ whole genome shotgun (WGS) entry which is preliminary data.</text>
</comment>
<reference evidence="2 3" key="1">
    <citation type="submission" date="2023-11" db="EMBL/GenBank/DDBJ databases">
        <authorList>
            <person name="Okamura Y."/>
        </authorList>
    </citation>
    <scope>NUCLEOTIDE SEQUENCE [LARGE SCALE GENOMIC DNA]</scope>
</reference>
<keyword evidence="3" id="KW-1185">Reference proteome</keyword>
<dbReference type="PANTHER" id="PTHR19446">
    <property type="entry name" value="REVERSE TRANSCRIPTASES"/>
    <property type="match status" value="1"/>
</dbReference>
<dbReference type="InterPro" id="IPR000477">
    <property type="entry name" value="RT_dom"/>
</dbReference>
<dbReference type="SUPFAM" id="SSF56672">
    <property type="entry name" value="DNA/RNA polymerases"/>
    <property type="match status" value="1"/>
</dbReference>
<dbReference type="AlphaFoldDB" id="A0AAV1JCN4"/>
<evidence type="ECO:0000259" key="1">
    <source>
        <dbReference type="Pfam" id="PF00078"/>
    </source>
</evidence>
<feature type="domain" description="Reverse transcriptase" evidence="1">
    <location>
        <begin position="143"/>
        <end position="266"/>
    </location>
</feature>
<accession>A0AAV1JCN4</accession>
<name>A0AAV1JCN4_9NEOP</name>
<dbReference type="Pfam" id="PF00078">
    <property type="entry name" value="RVT_1"/>
    <property type="match status" value="1"/>
</dbReference>
<proteinExistence type="predicted"/>
<dbReference type="Proteomes" id="UP001497472">
    <property type="component" value="Unassembled WGS sequence"/>
</dbReference>
<dbReference type="EMBL" id="CAVLEF010000008">
    <property type="protein sequence ID" value="CAK1546866.1"/>
    <property type="molecule type" value="Genomic_DNA"/>
</dbReference>